<evidence type="ECO:0000313" key="3">
    <source>
        <dbReference type="Proteomes" id="UP001058271"/>
    </source>
</evidence>
<dbReference type="EMBL" id="CP073721">
    <property type="protein sequence ID" value="UWZ39653.1"/>
    <property type="molecule type" value="Genomic_DNA"/>
</dbReference>
<dbReference type="Proteomes" id="UP001058271">
    <property type="component" value="Chromosome"/>
</dbReference>
<feature type="compositionally biased region" description="Basic and acidic residues" evidence="1">
    <location>
        <begin position="1"/>
        <end position="11"/>
    </location>
</feature>
<protein>
    <submittedName>
        <fullName evidence="2">Uncharacterized protein</fullName>
    </submittedName>
</protein>
<feature type="compositionally biased region" description="Basic residues" evidence="1">
    <location>
        <begin position="167"/>
        <end position="180"/>
    </location>
</feature>
<evidence type="ECO:0000313" key="2">
    <source>
        <dbReference type="EMBL" id="UWZ39653.1"/>
    </source>
</evidence>
<feature type="region of interest" description="Disordered" evidence="1">
    <location>
        <begin position="160"/>
        <end position="180"/>
    </location>
</feature>
<proteinExistence type="predicted"/>
<dbReference type="RefSeq" id="WP_260729080.1">
    <property type="nucleotide sequence ID" value="NZ_BAAABS010000012.1"/>
</dbReference>
<organism evidence="2 3">
    <name type="scientific">Dactylosporangium roseum</name>
    <dbReference type="NCBI Taxonomy" id="47989"/>
    <lineage>
        <taxon>Bacteria</taxon>
        <taxon>Bacillati</taxon>
        <taxon>Actinomycetota</taxon>
        <taxon>Actinomycetes</taxon>
        <taxon>Micromonosporales</taxon>
        <taxon>Micromonosporaceae</taxon>
        <taxon>Dactylosporangium</taxon>
    </lineage>
</organism>
<feature type="region of interest" description="Disordered" evidence="1">
    <location>
        <begin position="1"/>
        <end position="61"/>
    </location>
</feature>
<gene>
    <name evidence="2" type="ORF">Drose_16375</name>
</gene>
<name>A0ABY5ZC00_9ACTN</name>
<keyword evidence="3" id="KW-1185">Reference proteome</keyword>
<feature type="compositionally biased region" description="Basic and acidic residues" evidence="1">
    <location>
        <begin position="28"/>
        <end position="41"/>
    </location>
</feature>
<reference evidence="2" key="1">
    <citation type="submission" date="2021-04" db="EMBL/GenBank/DDBJ databases">
        <title>Biosynthetic gene clusters of Dactylosporangioum roseum.</title>
        <authorList>
            <person name="Hartkoorn R.C."/>
            <person name="Beaudoing E."/>
            <person name="Hot D."/>
            <person name="Moureu S."/>
        </authorList>
    </citation>
    <scope>NUCLEOTIDE SEQUENCE</scope>
    <source>
        <strain evidence="2">NRRL B-16295</strain>
    </source>
</reference>
<accession>A0ABY5ZC00</accession>
<evidence type="ECO:0000256" key="1">
    <source>
        <dbReference type="SAM" id="MobiDB-lite"/>
    </source>
</evidence>
<sequence>MVDIADTHSTADRGLPGTTTNPQVPDGNLERDVTGYRRTDPDGVAWATDAGDRRTSVSAPAARRSATGTRYLLAAIRLALGRIFLRAFLDKTFGLGHDTAVATSGLNGGAPPRDFPAPRRRAPFAGFYHAIAGAGVTDGLFMAALPSRPTVRAYRRGWVEDHPGSGARRRNDTRRRAAAR</sequence>